<dbReference type="InterPro" id="IPR001349">
    <property type="entry name" value="Cyt_c_oxidase_su6a"/>
</dbReference>
<dbReference type="Proteomes" id="UP000193685">
    <property type="component" value="Unassembled WGS sequence"/>
</dbReference>
<dbReference type="AlphaFoldDB" id="A0A1Y2ESR0"/>
<dbReference type="SUPFAM" id="SSF81411">
    <property type="entry name" value="Mitochondrial cytochrome c oxidase subunit VIa"/>
    <property type="match status" value="1"/>
</dbReference>
<dbReference type="PANTHER" id="PTHR11504:SF0">
    <property type="entry name" value="CYTOCHROME C OXIDASE SUBUNIT"/>
    <property type="match status" value="1"/>
</dbReference>
<evidence type="ECO:0000256" key="6">
    <source>
        <dbReference type="RuleBase" id="RU004396"/>
    </source>
</evidence>
<evidence type="ECO:0000256" key="2">
    <source>
        <dbReference type="ARBA" id="ARBA00022792"/>
    </source>
</evidence>
<dbReference type="GO" id="GO:0005743">
    <property type="term" value="C:mitochondrial inner membrane"/>
    <property type="evidence" value="ECO:0007669"/>
    <property type="project" value="UniProtKB-SubCell"/>
</dbReference>
<protein>
    <submittedName>
        <fullName evidence="7">Cytochrome c oxidase, subunit VIa</fullName>
    </submittedName>
</protein>
<comment type="subcellular location">
    <subcellularLocation>
        <location evidence="1">Mitochondrion inner membrane</location>
    </subcellularLocation>
</comment>
<evidence type="ECO:0000256" key="1">
    <source>
        <dbReference type="ARBA" id="ARBA00004273"/>
    </source>
</evidence>
<comment type="caution">
    <text evidence="7">The sequence shown here is derived from an EMBL/GenBank/DDBJ whole genome shotgun (WGS) entry which is preliminary data.</text>
</comment>
<organism evidence="7 8">
    <name type="scientific">Protomyces lactucae-debilis</name>
    <dbReference type="NCBI Taxonomy" id="2754530"/>
    <lineage>
        <taxon>Eukaryota</taxon>
        <taxon>Fungi</taxon>
        <taxon>Dikarya</taxon>
        <taxon>Ascomycota</taxon>
        <taxon>Taphrinomycotina</taxon>
        <taxon>Taphrinomycetes</taxon>
        <taxon>Taphrinales</taxon>
        <taxon>Protomycetaceae</taxon>
        <taxon>Protomyces</taxon>
    </lineage>
</organism>
<dbReference type="Pfam" id="PF02046">
    <property type="entry name" value="COX6A"/>
    <property type="match status" value="1"/>
</dbReference>
<dbReference type="PIRSF" id="PIRSF000277">
    <property type="entry name" value="COX6A1"/>
    <property type="match status" value="1"/>
</dbReference>
<reference evidence="7 8" key="1">
    <citation type="submission" date="2016-07" db="EMBL/GenBank/DDBJ databases">
        <title>Pervasive Adenine N6-methylation of Active Genes in Fungi.</title>
        <authorList>
            <consortium name="DOE Joint Genome Institute"/>
            <person name="Mondo S.J."/>
            <person name="Dannebaum R.O."/>
            <person name="Kuo R.C."/>
            <person name="Labutti K."/>
            <person name="Haridas S."/>
            <person name="Kuo A."/>
            <person name="Salamov A."/>
            <person name="Ahrendt S.R."/>
            <person name="Lipzen A."/>
            <person name="Sullivan W."/>
            <person name="Andreopoulos W.B."/>
            <person name="Clum A."/>
            <person name="Lindquist E."/>
            <person name="Daum C."/>
            <person name="Ramamoorthy G.K."/>
            <person name="Gryganskyi A."/>
            <person name="Culley D."/>
            <person name="Magnuson J.K."/>
            <person name="James T.Y."/>
            <person name="O'Malley M.A."/>
            <person name="Stajich J.E."/>
            <person name="Spatafora J.W."/>
            <person name="Visel A."/>
            <person name="Grigoriev I.V."/>
        </authorList>
    </citation>
    <scope>NUCLEOTIDE SEQUENCE [LARGE SCALE GENOMIC DNA]</scope>
    <source>
        <strain evidence="7 8">12-1054</strain>
    </source>
</reference>
<dbReference type="GO" id="GO:0030234">
    <property type="term" value="F:enzyme regulator activity"/>
    <property type="evidence" value="ECO:0007669"/>
    <property type="project" value="TreeGrafter"/>
</dbReference>
<dbReference type="STRING" id="56484.A0A1Y2ESR0"/>
<dbReference type="EMBL" id="MCFI01000029">
    <property type="protein sequence ID" value="ORY74572.1"/>
    <property type="molecule type" value="Genomic_DNA"/>
</dbReference>
<accession>A0A1Y2ESR0</accession>
<keyword evidence="2" id="KW-0999">Mitochondrion inner membrane</keyword>
<dbReference type="Gene3D" id="4.10.95.10">
    <property type="entry name" value="Cytochrome c oxidase, subunit VIa"/>
    <property type="match status" value="1"/>
</dbReference>
<keyword evidence="3" id="KW-0809">Transit peptide</keyword>
<evidence type="ECO:0000313" key="7">
    <source>
        <dbReference type="EMBL" id="ORY74572.1"/>
    </source>
</evidence>
<dbReference type="PANTHER" id="PTHR11504">
    <property type="entry name" value="CYTOCHROME C OXIDASE POLYPEPTIDE VIA"/>
    <property type="match status" value="1"/>
</dbReference>
<evidence type="ECO:0000256" key="4">
    <source>
        <dbReference type="ARBA" id="ARBA00023128"/>
    </source>
</evidence>
<evidence type="ECO:0000313" key="8">
    <source>
        <dbReference type="Proteomes" id="UP000193685"/>
    </source>
</evidence>
<sequence>TSDLWRKISIYVCIPALLIAGVNAYNLYSAHQEHVAHLAEHPEEDHPEYPYQNIRTKNVNAPFYGDGDKTLFWNDAVNQHKES</sequence>
<keyword evidence="5" id="KW-0472">Membrane</keyword>
<name>A0A1Y2ESR0_PROLT</name>
<feature type="non-terminal residue" evidence="7">
    <location>
        <position position="1"/>
    </location>
</feature>
<dbReference type="OMA" id="HPEYPYQ"/>
<proteinExistence type="inferred from homology"/>
<dbReference type="RefSeq" id="XP_040722046.1">
    <property type="nucleotide sequence ID" value="XM_040868138.1"/>
</dbReference>
<dbReference type="GO" id="GO:0006123">
    <property type="term" value="P:mitochondrial electron transport, cytochrome c to oxygen"/>
    <property type="evidence" value="ECO:0007669"/>
    <property type="project" value="TreeGrafter"/>
</dbReference>
<gene>
    <name evidence="7" type="ORF">BCR37DRAFT_352544</name>
</gene>
<evidence type="ECO:0000256" key="5">
    <source>
        <dbReference type="ARBA" id="ARBA00023136"/>
    </source>
</evidence>
<evidence type="ECO:0000256" key="3">
    <source>
        <dbReference type="ARBA" id="ARBA00022946"/>
    </source>
</evidence>
<dbReference type="GeneID" id="63784737"/>
<keyword evidence="4" id="KW-0496">Mitochondrion</keyword>
<keyword evidence="8" id="KW-1185">Reference proteome</keyword>
<comment type="similarity">
    <text evidence="6">Belongs to the cytochrome c oxidase subunit 6A family.</text>
</comment>
<dbReference type="InterPro" id="IPR036418">
    <property type="entry name" value="Cyt_c_oxidase_su6a_sf"/>
</dbReference>
<dbReference type="OrthoDB" id="5947505at2759"/>